<keyword evidence="1" id="KW-0064">Aspartyl protease</keyword>
<feature type="region of interest" description="Disordered" evidence="2">
    <location>
        <begin position="569"/>
        <end position="591"/>
    </location>
</feature>
<dbReference type="GO" id="GO:0004190">
    <property type="term" value="F:aspartic-type endopeptidase activity"/>
    <property type="evidence" value="ECO:0007669"/>
    <property type="project" value="UniProtKB-KW"/>
</dbReference>
<dbReference type="Gene3D" id="3.30.420.10">
    <property type="entry name" value="Ribonuclease H-like superfamily/Ribonuclease H"/>
    <property type="match status" value="1"/>
</dbReference>
<evidence type="ECO:0000259" key="3">
    <source>
        <dbReference type="PROSITE" id="PS50994"/>
    </source>
</evidence>
<evidence type="ECO:0000313" key="4">
    <source>
        <dbReference type="EMBL" id="CAH9133802.1"/>
    </source>
</evidence>
<dbReference type="SUPFAM" id="SSF53098">
    <property type="entry name" value="Ribonuclease H-like"/>
    <property type="match status" value="1"/>
</dbReference>
<feature type="region of interest" description="Disordered" evidence="2">
    <location>
        <begin position="628"/>
        <end position="673"/>
    </location>
</feature>
<comment type="caution">
    <text evidence="4">The sequence shown here is derived from an EMBL/GenBank/DDBJ whole genome shotgun (WGS) entry which is preliminary data.</text>
</comment>
<reference evidence="4" key="1">
    <citation type="submission" date="2022-07" db="EMBL/GenBank/DDBJ databases">
        <authorList>
            <person name="Macas J."/>
            <person name="Novak P."/>
            <person name="Neumann P."/>
        </authorList>
    </citation>
    <scope>NUCLEOTIDE SEQUENCE</scope>
</reference>
<dbReference type="PANTHER" id="PTHR11439:SF498">
    <property type="entry name" value="DNAK FAMILY PROTEIN"/>
    <property type="match status" value="1"/>
</dbReference>
<dbReference type="InterPro" id="IPR036397">
    <property type="entry name" value="RNaseH_sf"/>
</dbReference>
<accession>A0AAV0FEP7</accession>
<dbReference type="InterPro" id="IPR057670">
    <property type="entry name" value="SH3_retrovirus"/>
</dbReference>
<organism evidence="4 5">
    <name type="scientific">Cuscuta epithymum</name>
    <dbReference type="NCBI Taxonomy" id="186058"/>
    <lineage>
        <taxon>Eukaryota</taxon>
        <taxon>Viridiplantae</taxon>
        <taxon>Streptophyta</taxon>
        <taxon>Embryophyta</taxon>
        <taxon>Tracheophyta</taxon>
        <taxon>Spermatophyta</taxon>
        <taxon>Magnoliopsida</taxon>
        <taxon>eudicotyledons</taxon>
        <taxon>Gunneridae</taxon>
        <taxon>Pentapetalae</taxon>
        <taxon>asterids</taxon>
        <taxon>lamiids</taxon>
        <taxon>Solanales</taxon>
        <taxon>Convolvulaceae</taxon>
        <taxon>Cuscuteae</taxon>
        <taxon>Cuscuta</taxon>
        <taxon>Cuscuta subgen. Cuscuta</taxon>
    </lineage>
</organism>
<feature type="compositionally biased region" description="Basic and acidic residues" evidence="2">
    <location>
        <begin position="642"/>
        <end position="656"/>
    </location>
</feature>
<dbReference type="InterPro" id="IPR043502">
    <property type="entry name" value="DNA/RNA_pol_sf"/>
</dbReference>
<dbReference type="CDD" id="cd09272">
    <property type="entry name" value="RNase_HI_RT_Ty1"/>
    <property type="match status" value="1"/>
</dbReference>
<dbReference type="PANTHER" id="PTHR11439">
    <property type="entry name" value="GAG-POL-RELATED RETROTRANSPOSON"/>
    <property type="match status" value="1"/>
</dbReference>
<dbReference type="AlphaFoldDB" id="A0AAV0FEP7"/>
<dbReference type="GO" id="GO:0003676">
    <property type="term" value="F:nucleic acid binding"/>
    <property type="evidence" value="ECO:0007669"/>
    <property type="project" value="InterPro"/>
</dbReference>
<dbReference type="InterPro" id="IPR013103">
    <property type="entry name" value="RVT_2"/>
</dbReference>
<name>A0AAV0FEP7_9ASTE</name>
<keyword evidence="5" id="KW-1185">Reference proteome</keyword>
<dbReference type="InterPro" id="IPR012337">
    <property type="entry name" value="RNaseH-like_sf"/>
</dbReference>
<keyword evidence="1" id="KW-0378">Hydrolase</keyword>
<dbReference type="Proteomes" id="UP001152523">
    <property type="component" value="Unassembled WGS sequence"/>
</dbReference>
<dbReference type="InterPro" id="IPR001584">
    <property type="entry name" value="Integrase_cat-core"/>
</dbReference>
<gene>
    <name evidence="4" type="ORF">CEPIT_LOCUS33226</name>
</gene>
<dbReference type="PROSITE" id="PS50994">
    <property type="entry name" value="INTEGRASE"/>
    <property type="match status" value="1"/>
</dbReference>
<dbReference type="GO" id="GO:0015074">
    <property type="term" value="P:DNA integration"/>
    <property type="evidence" value="ECO:0007669"/>
    <property type="project" value="InterPro"/>
</dbReference>
<evidence type="ECO:0000313" key="5">
    <source>
        <dbReference type="Proteomes" id="UP001152523"/>
    </source>
</evidence>
<feature type="domain" description="Integrase catalytic" evidence="3">
    <location>
        <begin position="202"/>
        <end position="377"/>
    </location>
</feature>
<evidence type="ECO:0000256" key="2">
    <source>
        <dbReference type="SAM" id="MobiDB-lite"/>
    </source>
</evidence>
<sequence length="1217" mass="137787">MAVGDSINKLSYEALGCISCAQVNMAYTLPHSRPWIIDSGATEHITCSDTNLFNIINHVSESSVTIPNGESIPIHAVGSLYLPNGLCLERVLYIPKFQCNLLSASRLTSDLNCTLTFFPDFCILQDVPTRKLIGVGKFRDGLYYLESQESERVAMSVSISSDIWHQRLGHASDGKLHHINSLKGFRRSDNFCDPCIRAKQTRLPFPTSSIKTTRCFELIHCDIWGGYRCDSLSGARYFLSIVDDFTRGVWVYLMKNKSEVSQFLIQFCNMVETQFEQKVKRIRADNGLEFQTNNLFDYYGRAGILLETSCTYTPQQNGVVERKHRHILEVARALRFQSGLPIDFWGECILTAVYIINRLPSPIISNKSPFEMLFGKVPSYDHLRVFGCLVYAHDNKRKDKFGERGSPCVFIGYPYGQKAYRVFDLQKHTVYHSRDVTFYEEKFPFKIGLDQELDFSSLINKVYNQILCHECPTTQPHNSSPSSIVLRPMAILEQPSSEQDDCSPTPAAAASLEPDLSCDEQPYTSHVDQLQHMSTAGPSRGAACLDHTSKEKDNLLPSTVLLPPHEKLPTYNNSEQQQPPENSTCELLSPNGPTFKRKVNELRTDATIQFGNLPTNFDICGQRTNDVGPTPSSCIEPPIHQKRSDRTRRLPKHLDNFETDLPPSLDHSRPTASSVNSTVYPLSDFISYEKFSSSHKAFLAAITSRDEPKYFSQAVQDPLWREAMQKEVKALEENGTWTLVELPPHKRVVDSKWVYKIKYKPNGEVERYEARLVAKGFTQVEGVDFHETFAPVAKLVTVRCLLAVAVKQNWVVHQLDVNNAFLHGDLSEDVYMRIPQGFTKGGDTRVCKLHKSLYGLRQASRNWYHKFTQALTKIGFCQSQADHSLFIFRQNSITTFALIYVDDVILAGNDITHINEVKGYLDTAFSIKDLGKLKYFLGIEVARSPEGFVLSQRKYTLDILEESGLLAGRPCSFPMEQNLKLRPNDGSPPVDASSYRRLIGRLLYLTVTRPDIVYSVSQLSQFLNNPRQTHLDAAIRVLRYLKQTPGQGIFLSSENDSTLKGYCDADWAGCSFTRRSSTGYFITLGHSPISWRTKKQSVVSRSSAEAEYRAMAVTVSEILWLRWLLRDLTVPQKGPTPLYCDNQAARHIALNPVFHERTKHVEIDCFFVRERVATDEIQPLSISTANQVADIFTKALGAERFQFLRSKLGVRNLHTPS</sequence>
<dbReference type="EMBL" id="CAMAPF010000978">
    <property type="protein sequence ID" value="CAH9133802.1"/>
    <property type="molecule type" value="Genomic_DNA"/>
</dbReference>
<dbReference type="Pfam" id="PF07727">
    <property type="entry name" value="RVT_2"/>
    <property type="match status" value="1"/>
</dbReference>
<protein>
    <recommendedName>
        <fullName evidence="3">Integrase catalytic domain-containing protein</fullName>
    </recommendedName>
</protein>
<proteinExistence type="predicted"/>
<dbReference type="InterPro" id="IPR054722">
    <property type="entry name" value="PolX-like_BBD"/>
</dbReference>
<dbReference type="SUPFAM" id="SSF56672">
    <property type="entry name" value="DNA/RNA polymerases"/>
    <property type="match status" value="1"/>
</dbReference>
<dbReference type="Pfam" id="PF00665">
    <property type="entry name" value="rve"/>
    <property type="match status" value="1"/>
</dbReference>
<dbReference type="Pfam" id="PF13976">
    <property type="entry name" value="gag_pre-integrs"/>
    <property type="match status" value="1"/>
</dbReference>
<feature type="compositionally biased region" description="Polar residues" evidence="2">
    <location>
        <begin position="570"/>
        <end position="586"/>
    </location>
</feature>
<dbReference type="Pfam" id="PF25597">
    <property type="entry name" value="SH3_retrovirus"/>
    <property type="match status" value="1"/>
</dbReference>
<evidence type="ECO:0000256" key="1">
    <source>
        <dbReference type="ARBA" id="ARBA00022750"/>
    </source>
</evidence>
<keyword evidence="1" id="KW-0645">Protease</keyword>
<dbReference type="InterPro" id="IPR025724">
    <property type="entry name" value="GAG-pre-integrase_dom"/>
</dbReference>
<dbReference type="Pfam" id="PF22936">
    <property type="entry name" value="Pol_BBD"/>
    <property type="match status" value="1"/>
</dbReference>